<feature type="compositionally biased region" description="Basic and acidic residues" evidence="7">
    <location>
        <begin position="1117"/>
        <end position="1131"/>
    </location>
</feature>
<dbReference type="Pfam" id="PF12231">
    <property type="entry name" value="Rif1_N"/>
    <property type="match status" value="1"/>
</dbReference>
<feature type="region of interest" description="Disordered" evidence="7">
    <location>
        <begin position="1480"/>
        <end position="1520"/>
    </location>
</feature>
<comment type="caution">
    <text evidence="9">The sequence shown here is derived from an EMBL/GenBank/DDBJ whole genome shotgun (WGS) entry which is preliminary data.</text>
</comment>
<keyword evidence="3" id="KW-0158">Chromosome</keyword>
<feature type="compositionally biased region" description="Basic and acidic residues" evidence="7">
    <location>
        <begin position="1300"/>
        <end position="1311"/>
    </location>
</feature>
<evidence type="ECO:0000256" key="5">
    <source>
        <dbReference type="ARBA" id="ARBA00023242"/>
    </source>
</evidence>
<feature type="compositionally biased region" description="Low complexity" evidence="7">
    <location>
        <begin position="1485"/>
        <end position="1503"/>
    </location>
</feature>
<dbReference type="PANTHER" id="PTHR22928:SF3">
    <property type="entry name" value="TELOMERE-ASSOCIATED PROTEIN RIF1"/>
    <property type="match status" value="1"/>
</dbReference>
<evidence type="ECO:0000313" key="9">
    <source>
        <dbReference type="EMBL" id="KAL2715628.1"/>
    </source>
</evidence>
<feature type="compositionally biased region" description="Polar residues" evidence="7">
    <location>
        <begin position="1224"/>
        <end position="1239"/>
    </location>
</feature>
<feature type="region of interest" description="Disordered" evidence="7">
    <location>
        <begin position="1912"/>
        <end position="1956"/>
    </location>
</feature>
<protein>
    <submittedName>
        <fullName evidence="9">Telomere-associated protein RIF1-like isoform X1</fullName>
    </submittedName>
</protein>
<gene>
    <name evidence="9" type="ORF">V1478_015326</name>
</gene>
<evidence type="ECO:0000256" key="2">
    <source>
        <dbReference type="ARBA" id="ARBA00004574"/>
    </source>
</evidence>
<dbReference type="CDD" id="cd14267">
    <property type="entry name" value="Rif1_CTD_C-II_like"/>
    <property type="match status" value="1"/>
</dbReference>
<dbReference type="PANTHER" id="PTHR22928">
    <property type="entry name" value="TELOMERE-ASSOCIATED PROTEIN RIF1"/>
    <property type="match status" value="1"/>
</dbReference>
<feature type="domain" description="Telomere-associated protein Rif1 N-terminal" evidence="8">
    <location>
        <begin position="174"/>
        <end position="371"/>
    </location>
</feature>
<feature type="compositionally biased region" description="Basic and acidic residues" evidence="7">
    <location>
        <begin position="1328"/>
        <end position="1337"/>
    </location>
</feature>
<comment type="subcellular location">
    <subcellularLocation>
        <location evidence="2">Chromosome</location>
        <location evidence="2">Telomere</location>
    </subcellularLocation>
    <subcellularLocation>
        <location evidence="1">Nucleus</location>
    </subcellularLocation>
</comment>
<sequence length="2504" mass="284666">MATVTQSFPKILKMLRETSSNKEKREALTYIRSNFKKLESSNNIKEEQYKDLCKLVVDASTSKDQNIQHEAYDTLTCIVQNFRSHKLNLFESMLHINRKDRLKILKLLDVVDDIAILIAANDKSIFHLLNDCMHTIQPVTMNWLLPTACTDNLQKLTEVENKVLSNNQKIEEEMINYSLNLLRRLYKVAVEMADNKIQRFDELLMEKVVLLAYMGHKRQRSPALKVLQQAITTNLAIHVRNELPDVWTKYKTDLQSTYCKRMQLLVIACELDWAVQWNISVQLLGTDLHRGASLINNLLSVEERAFKSSDAVIRRQAFLSWKLLIDNFALDSQELGTTRRIKLLCIPLNAKNSKTELIALTKLEVWWHLIIKLYKDIGKFVDPVITQFLNFCFGPLGDTPLLSSKCDVASPGKRFFKTKLVAVDALSQLLVAKQEKHMLYTPILEEMLPHCICDTVFQQCYKSIIHSVGEALLILSQINDKEMKNRCQVGKLLWSSLVNYAQESQTEIKDLVYKDILLVINELVNHIADKPMIQDLILDVIIIDLPNFNKDIQIHSEMLSDLLFKLFSTSILQKIKKNHCKGLNCLLWECVKPKIGNEYCPNTLEFLKTVLDKIIQVNIEDKSTTVIPEIWCIVAEILTKYMEDSCNINEGNAAQHNFKTIEYILKFPFTYIFLKDLKQLQEISGTWKKLYKQFDLQGDLIVTVKSNEILFSTIKMMQSCLIKNKDCNNLITACLDTLLNSLNYNSLLACNEVPSVVEFLIDLIRTTFNNSQFIDCDITLKALSRVLITVYGHDPKKAILCLQYVKPVIELVLISSTGTSLKETTNLWETIISIFKGLEKSYSSEFLSLYKEIIIQSINHSNIEIATYTLSFLDEENNFDDKGQCMVQEIQKRIKPDKLPFKLNNAEKKIEDKEKSAKQVKIAGSFLNRKSVSPKLILTSVQKENDGKRISMPDPETQEYVYIITDVKYDVNRLTEHQKEILKKKRDDIPALYNDLSQSSSQSTQNLQEWFDKRGKRINEADYAHDTKKNDTVEEENIDHDANKENTIDSTIAEYSVIDKIDTISNTDLKAVQQSDNNTDDNSSKEQTSLISEISANDKLGPSFDDDKEEMDEHDELDSVAKRLNFESRDEFPDEKESEQRLSPSVLENCKRRNRNSVTKTGSNELDSDKTSNTQDEQSESKMLRTLKTKSNLTKQRRGTKRKYASDSDSEETTYQRRRRKYTISETPSDSDSVPSVENEQLEGTKEEQCLSQRTKNEISRLKINMVFYSPLPNRRRSKQQEQLKDTNCEIKNLRTYTRKSPDLKNIEEPKPSVCGQSALKKKNKKSFKSETNKNEELSTSDATENILEKEPSNSDVGDSKSEESTNVLPEITDNINIDIQNETTDKDTSLNVGKIRDSKKKLKEHDVNTNETNTKQIINKEELVLSTEDGTQEIIQNSQEENVISKLEGKYNDKQCFIKIDKIDKIVNVPVMKSYNSCNKDNVSTESTTLKKSTKEIPNVPKKIPDDDPKPNDKIDETTHIEDNTVTVVNTSSDHEISCTQREDERKTSSDVSQVNSSPTHKISAMVVSSPKNNIKRLLKLKAYPTKGGRAAHMLGLVTKQILTETNSQNVKVDEDVIVKKIKSNKEGENEMQIGKKDKITIFKDNDKIGGPCSSRQEKIFNNMKSGEYVSSSPVKSFCNLKNDGEKLSSNIDKTIPDYMLISLEDTVEKGNDGSLSPSQEKTELPMLEWSSANPPSLTASPSASILKRHRLAITECDLETTTSNKRKRVSFADPPVSKEMGYEITLTESPDKAKISSRILLFRKDSPLRMKQTKLKFIQIDSEKEDKNVEIQADYGCEIDLQCERENELLTKIAEELEYTDDNIVIDDHTTCSFSENTSETSEAKLYTAVTFDNLSQELEMVENMVIPKEGQFSSSTKNDEIFQSQESETQKDMFGSADDKDNTGQPQNEDKDMIDENDLATFSPLNITTNAENLEDTVDVGNITSLNSTTNSDDAFCGKLLRTSTQTSENIADQDTLPVTDSIFGSLPMSQVSECSFKSSNPELLNDTQPICLELTSCQDPINIITDYLTYPSWIKPLNSYFASRNIVTVGDLAQLTSREVNRMPVKSNSKVKFVKKILQHHMNKSLLETKNSKSCFELNSSFSVATETKEINCDLRKEVTDTCCQTEIFTNTDNTSRTESSNLNVSSQIPPIIKMSTIDSNRTTKSVSVCTDPMVCSKSPNVATKSVEAQMALEDLLDEIDVNLVMQSAVKRSTSESILAHYKMKTRALPEAEFEKETLKLLGLDNNGSYYETKLKSACRGCGINKVLLRLPDIFSGDKQFFHKVLSAYRKKITISDCMNIFDFKEVKDFVCQKCTSSELAAMLSVILKKEENDGIKTPMSDLSCFSDMLKRVPMDVIISHTVANDELIPPQLVLDIALQNSSLTDITETLKLQNPNLIQDVFDKLWSTELVLSHMENKSERDELLKIYKAISSKLSPEELLDAYHDSMKNKLSSDENGK</sequence>
<dbReference type="GO" id="GO:0000781">
    <property type="term" value="C:chromosome, telomeric region"/>
    <property type="evidence" value="ECO:0007669"/>
    <property type="project" value="UniProtKB-SubCell"/>
</dbReference>
<dbReference type="GO" id="GO:0005634">
    <property type="term" value="C:nucleus"/>
    <property type="evidence" value="ECO:0007669"/>
    <property type="project" value="UniProtKB-SubCell"/>
</dbReference>
<feature type="compositionally biased region" description="Basic and acidic residues" evidence="7">
    <location>
        <begin position="1243"/>
        <end position="1254"/>
    </location>
</feature>
<feature type="compositionally biased region" description="Basic and acidic residues" evidence="7">
    <location>
        <begin position="1021"/>
        <end position="1032"/>
    </location>
</feature>
<dbReference type="EMBL" id="JAUDFV010000155">
    <property type="protein sequence ID" value="KAL2715628.1"/>
    <property type="molecule type" value="Genomic_DNA"/>
</dbReference>
<feature type="region of interest" description="Disordered" evidence="7">
    <location>
        <begin position="1021"/>
        <end position="1044"/>
    </location>
</feature>
<feature type="compositionally biased region" description="Polar residues" evidence="7">
    <location>
        <begin position="1072"/>
        <end position="1095"/>
    </location>
</feature>
<name>A0ABD2A4T1_VESSQ</name>
<evidence type="ECO:0000259" key="8">
    <source>
        <dbReference type="Pfam" id="PF12231"/>
    </source>
</evidence>
<feature type="region of interest" description="Disordered" evidence="7">
    <location>
        <begin position="1072"/>
        <end position="1254"/>
    </location>
</feature>
<evidence type="ECO:0000256" key="4">
    <source>
        <dbReference type="ARBA" id="ARBA00022895"/>
    </source>
</evidence>
<feature type="region of interest" description="Disordered" evidence="7">
    <location>
        <begin position="1532"/>
        <end position="1561"/>
    </location>
</feature>
<feature type="compositionally biased region" description="Basic and acidic residues" evidence="7">
    <location>
        <begin position="1504"/>
        <end position="1520"/>
    </location>
</feature>
<feature type="compositionally biased region" description="Acidic residues" evidence="7">
    <location>
        <begin position="1104"/>
        <end position="1116"/>
    </location>
</feature>
<keyword evidence="10" id="KW-1185">Reference proteome</keyword>
<dbReference type="Proteomes" id="UP001607302">
    <property type="component" value="Unassembled WGS sequence"/>
</dbReference>
<dbReference type="InterPro" id="IPR022031">
    <property type="entry name" value="Rif1_N"/>
</dbReference>
<feature type="compositionally biased region" description="Polar residues" evidence="7">
    <location>
        <begin position="1156"/>
        <end position="1176"/>
    </location>
</feature>
<keyword evidence="4" id="KW-0779">Telomere</keyword>
<keyword evidence="5" id="KW-0539">Nucleus</keyword>
<organism evidence="9 10">
    <name type="scientific">Vespula squamosa</name>
    <name type="common">Southern yellow jacket</name>
    <name type="synonym">Wasp</name>
    <dbReference type="NCBI Taxonomy" id="30214"/>
    <lineage>
        <taxon>Eukaryota</taxon>
        <taxon>Metazoa</taxon>
        <taxon>Ecdysozoa</taxon>
        <taxon>Arthropoda</taxon>
        <taxon>Hexapoda</taxon>
        <taxon>Insecta</taxon>
        <taxon>Pterygota</taxon>
        <taxon>Neoptera</taxon>
        <taxon>Endopterygota</taxon>
        <taxon>Hymenoptera</taxon>
        <taxon>Apocrita</taxon>
        <taxon>Aculeata</taxon>
        <taxon>Vespoidea</taxon>
        <taxon>Vespidae</taxon>
        <taxon>Vespinae</taxon>
        <taxon>Vespula</taxon>
    </lineage>
</organism>
<accession>A0ABD2A4T1</accession>
<feature type="compositionally biased region" description="Polar residues" evidence="7">
    <location>
        <begin position="1551"/>
        <end position="1561"/>
    </location>
</feature>
<evidence type="ECO:0000256" key="6">
    <source>
        <dbReference type="ARBA" id="ARBA00023306"/>
    </source>
</evidence>
<feature type="compositionally biased region" description="Basic and acidic residues" evidence="7">
    <location>
        <begin position="1347"/>
        <end position="1364"/>
    </location>
</feature>
<feature type="compositionally biased region" description="Polar residues" evidence="7">
    <location>
        <begin position="1914"/>
        <end position="1930"/>
    </location>
</feature>
<keyword evidence="6" id="KW-0131">Cell cycle</keyword>
<evidence type="ECO:0000256" key="3">
    <source>
        <dbReference type="ARBA" id="ARBA00022454"/>
    </source>
</evidence>
<feature type="region of interest" description="Disordered" evidence="7">
    <location>
        <begin position="1270"/>
        <end position="1374"/>
    </location>
</feature>
<evidence type="ECO:0000313" key="10">
    <source>
        <dbReference type="Proteomes" id="UP001607302"/>
    </source>
</evidence>
<feature type="compositionally biased region" description="Basic and acidic residues" evidence="7">
    <location>
        <begin position="1534"/>
        <end position="1550"/>
    </location>
</feature>
<evidence type="ECO:0000256" key="1">
    <source>
        <dbReference type="ARBA" id="ARBA00004123"/>
    </source>
</evidence>
<proteinExistence type="predicted"/>
<feature type="compositionally biased region" description="Basic and acidic residues" evidence="7">
    <location>
        <begin position="1279"/>
        <end position="1293"/>
    </location>
</feature>
<reference evidence="9 10" key="1">
    <citation type="journal article" date="2024" name="Ann. Entomol. Soc. Am.">
        <title>Genomic analyses of the southern and eastern yellowjacket wasps (Hymenoptera: Vespidae) reveal evolutionary signatures of social life.</title>
        <authorList>
            <person name="Catto M.A."/>
            <person name="Caine P.B."/>
            <person name="Orr S.E."/>
            <person name="Hunt B.G."/>
            <person name="Goodisman M.A.D."/>
        </authorList>
    </citation>
    <scope>NUCLEOTIDE SEQUENCE [LARGE SCALE GENOMIC DNA]</scope>
    <source>
        <strain evidence="9">233</strain>
        <tissue evidence="9">Head and thorax</tissue>
    </source>
</reference>
<evidence type="ECO:0000256" key="7">
    <source>
        <dbReference type="SAM" id="MobiDB-lite"/>
    </source>
</evidence>